<evidence type="ECO:0008006" key="4">
    <source>
        <dbReference type="Google" id="ProtNLM"/>
    </source>
</evidence>
<evidence type="ECO:0000313" key="3">
    <source>
        <dbReference type="Proteomes" id="UP000190774"/>
    </source>
</evidence>
<evidence type="ECO:0000313" key="2">
    <source>
        <dbReference type="EMBL" id="SKB08996.1"/>
    </source>
</evidence>
<organism evidence="2 3">
    <name type="scientific">Prosthecobacter debontii</name>
    <dbReference type="NCBI Taxonomy" id="48467"/>
    <lineage>
        <taxon>Bacteria</taxon>
        <taxon>Pseudomonadati</taxon>
        <taxon>Verrucomicrobiota</taxon>
        <taxon>Verrucomicrobiia</taxon>
        <taxon>Verrucomicrobiales</taxon>
        <taxon>Verrucomicrobiaceae</taxon>
        <taxon>Prosthecobacter</taxon>
    </lineage>
</organism>
<evidence type="ECO:0000256" key="1">
    <source>
        <dbReference type="SAM" id="SignalP"/>
    </source>
</evidence>
<dbReference type="Gene3D" id="2.40.128.140">
    <property type="entry name" value="Outer membrane protein"/>
    <property type="match status" value="1"/>
</dbReference>
<gene>
    <name evidence="2" type="ORF">SAMN02745166_05071</name>
</gene>
<dbReference type="Proteomes" id="UP000190774">
    <property type="component" value="Unassembled WGS sequence"/>
</dbReference>
<accession>A0A1T4Z4X9</accession>
<feature type="chain" id="PRO_5013250590" description="Lipid A deacylase LpxR family protein" evidence="1">
    <location>
        <begin position="22"/>
        <end position="342"/>
    </location>
</feature>
<keyword evidence="3" id="KW-1185">Reference proteome</keyword>
<dbReference type="Pfam" id="PF09982">
    <property type="entry name" value="LpxR"/>
    <property type="match status" value="1"/>
</dbReference>
<sequence length="342" mass="38701">MKLLTSLAAIVLVASALPAQEIDPNRFGTLTFYFENDLFGSTDENYTNGARISWTSPNLKRFGDDSTAGGLAGLFDDVSWTGNSTYERNVAISIGQSMFTPRDVDSYDLVKDERPYAGWLYMGMGLIWKNDRVKNSLVFNIGVVGPWSFAEETQRLVHEALDQDYPNGWDNQLHNELGITVSYERMWRIRDREDNHGFDWDILPYAGVTLGNVMTHGSLGTELRWGYNLPDDFGTGAITEASTTPTAVESPYLAKSWNRRFGFHFFVRAEGRAVARNIFLDGNTFTDSHSVDKYPFVADLSAGFAINWKNTKLSYAYIYRTKEFRGQEDEQIFGSITLSFNF</sequence>
<reference evidence="3" key="1">
    <citation type="submission" date="2017-02" db="EMBL/GenBank/DDBJ databases">
        <authorList>
            <person name="Varghese N."/>
            <person name="Submissions S."/>
        </authorList>
    </citation>
    <scope>NUCLEOTIDE SEQUENCE [LARGE SCALE GENOMIC DNA]</scope>
    <source>
        <strain evidence="3">ATCC 700200</strain>
    </source>
</reference>
<keyword evidence="1" id="KW-0732">Signal</keyword>
<dbReference type="InterPro" id="IPR018707">
    <property type="entry name" value="LpxR"/>
</dbReference>
<dbReference type="AlphaFoldDB" id="A0A1T4Z4X9"/>
<dbReference type="EMBL" id="FUYE01000032">
    <property type="protein sequence ID" value="SKB08996.1"/>
    <property type="molecule type" value="Genomic_DNA"/>
</dbReference>
<proteinExistence type="predicted"/>
<feature type="signal peptide" evidence="1">
    <location>
        <begin position="1"/>
        <end position="21"/>
    </location>
</feature>
<dbReference type="STRING" id="48467.SAMN02745166_05071"/>
<dbReference type="RefSeq" id="WP_176159667.1">
    <property type="nucleotide sequence ID" value="NZ_FUYE01000032.1"/>
</dbReference>
<protein>
    <recommendedName>
        <fullName evidence="4">Lipid A deacylase LpxR family protein</fullName>
    </recommendedName>
</protein>
<dbReference type="InterPro" id="IPR037107">
    <property type="entry name" value="Put_OMP_sf"/>
</dbReference>
<name>A0A1T4Z4X9_9BACT</name>